<gene>
    <name evidence="1" type="ORF">Golob_014676</name>
</gene>
<dbReference type="Proteomes" id="UP000593572">
    <property type="component" value="Unassembled WGS sequence"/>
</dbReference>
<proteinExistence type="predicted"/>
<accession>A0A7J8LZ08</accession>
<protein>
    <submittedName>
        <fullName evidence="1">Uncharacterized protein</fullName>
    </submittedName>
</protein>
<sequence length="95" mass="10581">MSGQSQGVMEDVSEMLKVVVGCTDGNKLMERNNAFKLMVMALKEETMATIRVLNTKIEELKGELTLYRTIMDRRVSSVTLNIKVDVLKPKECAGA</sequence>
<evidence type="ECO:0000313" key="1">
    <source>
        <dbReference type="EMBL" id="MBA0557620.1"/>
    </source>
</evidence>
<reference evidence="1 2" key="1">
    <citation type="journal article" date="2019" name="Genome Biol. Evol.">
        <title>Insights into the evolution of the New World diploid cottons (Gossypium, subgenus Houzingenia) based on genome sequencing.</title>
        <authorList>
            <person name="Grover C.E."/>
            <person name="Arick M.A. 2nd"/>
            <person name="Thrash A."/>
            <person name="Conover J.L."/>
            <person name="Sanders W.S."/>
            <person name="Peterson D.G."/>
            <person name="Frelichowski J.E."/>
            <person name="Scheffler J.A."/>
            <person name="Scheffler B.E."/>
            <person name="Wendel J.F."/>
        </authorList>
    </citation>
    <scope>NUCLEOTIDE SEQUENCE [LARGE SCALE GENOMIC DNA]</scope>
    <source>
        <strain evidence="1">157</strain>
        <tissue evidence="1">Leaf</tissue>
    </source>
</reference>
<dbReference type="EMBL" id="JABEZX010000006">
    <property type="protein sequence ID" value="MBA0557620.1"/>
    <property type="molecule type" value="Genomic_DNA"/>
</dbReference>
<name>A0A7J8LZ08_9ROSI</name>
<dbReference type="AlphaFoldDB" id="A0A7J8LZ08"/>
<evidence type="ECO:0000313" key="2">
    <source>
        <dbReference type="Proteomes" id="UP000593572"/>
    </source>
</evidence>
<organism evidence="1 2">
    <name type="scientific">Gossypium lobatum</name>
    <dbReference type="NCBI Taxonomy" id="34289"/>
    <lineage>
        <taxon>Eukaryota</taxon>
        <taxon>Viridiplantae</taxon>
        <taxon>Streptophyta</taxon>
        <taxon>Embryophyta</taxon>
        <taxon>Tracheophyta</taxon>
        <taxon>Spermatophyta</taxon>
        <taxon>Magnoliopsida</taxon>
        <taxon>eudicotyledons</taxon>
        <taxon>Gunneridae</taxon>
        <taxon>Pentapetalae</taxon>
        <taxon>rosids</taxon>
        <taxon>malvids</taxon>
        <taxon>Malvales</taxon>
        <taxon>Malvaceae</taxon>
        <taxon>Malvoideae</taxon>
        <taxon>Gossypium</taxon>
    </lineage>
</organism>
<keyword evidence="2" id="KW-1185">Reference proteome</keyword>
<comment type="caution">
    <text evidence="1">The sequence shown here is derived from an EMBL/GenBank/DDBJ whole genome shotgun (WGS) entry which is preliminary data.</text>
</comment>